<dbReference type="InterPro" id="IPR021308">
    <property type="entry name" value="GfcB"/>
</dbReference>
<sequence>MLRNIGWPTFFLCMFVMLTGCTQNSAMGVVGKSLEVAFYGHPDAKFDREYIESIPYATMILKIGMGPKSLVVHSKTVNNDIHWIAADYTLYVTRNGRIVKTVNLPINRVGLESRAPDPITQIEQGKAWDYDYYYEVDLQPGNFFATPIRSKFFFDGEEVLDIMGEKVLTKRYVEVFSSKKLYWEDKNYFWFDAKTNKLKQSLQFIDPKTPAFLTQVTR</sequence>
<accession>A0ABP7M6Z4</accession>
<dbReference type="Gene3D" id="2.40.360.10">
    <property type="entry name" value="YmcC-like"/>
    <property type="match status" value="1"/>
</dbReference>
<proteinExistence type="predicted"/>
<dbReference type="SUPFAM" id="SSF159270">
    <property type="entry name" value="YmcC-like"/>
    <property type="match status" value="1"/>
</dbReference>
<evidence type="ECO:0000313" key="2">
    <source>
        <dbReference type="Proteomes" id="UP001501565"/>
    </source>
</evidence>
<dbReference type="InterPro" id="IPR023373">
    <property type="entry name" value="YmcC_sf"/>
</dbReference>
<dbReference type="Pfam" id="PF11102">
    <property type="entry name" value="YjbF"/>
    <property type="match status" value="1"/>
</dbReference>
<reference evidence="2" key="1">
    <citation type="journal article" date="2019" name="Int. J. Syst. Evol. Microbiol.">
        <title>The Global Catalogue of Microorganisms (GCM) 10K type strain sequencing project: providing services to taxonomists for standard genome sequencing and annotation.</title>
        <authorList>
            <consortium name="The Broad Institute Genomics Platform"/>
            <consortium name="The Broad Institute Genome Sequencing Center for Infectious Disease"/>
            <person name="Wu L."/>
            <person name="Ma J."/>
        </authorList>
    </citation>
    <scope>NUCLEOTIDE SEQUENCE [LARGE SCALE GENOMIC DNA]</scope>
    <source>
        <strain evidence="2">JCM 17551</strain>
    </source>
</reference>
<dbReference type="Proteomes" id="UP001501565">
    <property type="component" value="Unassembled WGS sequence"/>
</dbReference>
<gene>
    <name evidence="1" type="ORF">GCM10022277_05850</name>
</gene>
<keyword evidence="1" id="KW-0449">Lipoprotein</keyword>
<protein>
    <submittedName>
        <fullName evidence="1">YjbF family lipoprotein</fullName>
    </submittedName>
</protein>
<dbReference type="PROSITE" id="PS51257">
    <property type="entry name" value="PROKAR_LIPOPROTEIN"/>
    <property type="match status" value="1"/>
</dbReference>
<dbReference type="RefSeq" id="WP_344795315.1">
    <property type="nucleotide sequence ID" value="NZ_BAABBN010000004.1"/>
</dbReference>
<organism evidence="1 2">
    <name type="scientific">Litoribacillus peritrichatus</name>
    <dbReference type="NCBI Taxonomy" id="718191"/>
    <lineage>
        <taxon>Bacteria</taxon>
        <taxon>Pseudomonadati</taxon>
        <taxon>Pseudomonadota</taxon>
        <taxon>Gammaproteobacteria</taxon>
        <taxon>Oceanospirillales</taxon>
        <taxon>Oceanospirillaceae</taxon>
        <taxon>Litoribacillus</taxon>
    </lineage>
</organism>
<keyword evidence="2" id="KW-1185">Reference proteome</keyword>
<evidence type="ECO:0000313" key="1">
    <source>
        <dbReference type="EMBL" id="GAA3914153.1"/>
    </source>
</evidence>
<dbReference type="EMBL" id="BAABBN010000004">
    <property type="protein sequence ID" value="GAA3914153.1"/>
    <property type="molecule type" value="Genomic_DNA"/>
</dbReference>
<name>A0ABP7M6Z4_9GAMM</name>
<comment type="caution">
    <text evidence="1">The sequence shown here is derived from an EMBL/GenBank/DDBJ whole genome shotgun (WGS) entry which is preliminary data.</text>
</comment>